<dbReference type="InterPro" id="IPR001763">
    <property type="entry name" value="Rhodanese-like_dom"/>
</dbReference>
<gene>
    <name evidence="2" type="primary">moeB</name>
    <name evidence="2" type="ORF">PDM29_15645</name>
</gene>
<evidence type="ECO:0000313" key="2">
    <source>
        <dbReference type="EMBL" id="WNH54723.1"/>
    </source>
</evidence>
<dbReference type="SUPFAM" id="SSF69572">
    <property type="entry name" value="Activating enzymes of the ubiquitin-like proteins"/>
    <property type="match status" value="1"/>
</dbReference>
<sequence>MAADNAAMSIPEISPEQARQRHAQGALLIDIREAHERATGMAEGAVGIAKAELESDPAGHLPTIGHEVLIICQSGRRSLAAAEHLLALGYSNVTSVAGGTSAWSNAGLPLVQPLQTDGERDFNERYSRHLLLPQIGAEGQRRLQQARVLILGAGGLGSPAAFYLAAAGVGHLRLADDDVVDRSNLQRQILHTDASVGQPKVASARERLLALNPHLEVEAVQARATSQNIDALLEGVDVVLDGSDNFPLRYLLNDACIKHALPLVYGAVERFTGQVSVFDAGRQRGHAPCYRCLFPEPPPAEFAPNCAEAGVLGVLPGMVGLLQATEVLKLLLGIGEPLVGRLLSFDALGMRFREVRLRPDPGCPLCAPDAVFPGYIDYAAFCAA</sequence>
<dbReference type="Gene3D" id="3.40.50.720">
    <property type="entry name" value="NAD(P)-binding Rossmann-like Domain"/>
    <property type="match status" value="1"/>
</dbReference>
<dbReference type="InterPro" id="IPR045886">
    <property type="entry name" value="ThiF/MoeB/HesA"/>
</dbReference>
<dbReference type="InterPro" id="IPR035985">
    <property type="entry name" value="Ubiquitin-activating_enz"/>
</dbReference>
<dbReference type="NCBIfam" id="NF004281">
    <property type="entry name" value="PRK05690.1"/>
    <property type="match status" value="1"/>
</dbReference>
<dbReference type="Gene3D" id="3.40.250.10">
    <property type="entry name" value="Rhodanese-like domain"/>
    <property type="match status" value="1"/>
</dbReference>
<dbReference type="NCBIfam" id="NF006444">
    <property type="entry name" value="PRK08762.1"/>
    <property type="match status" value="1"/>
</dbReference>
<evidence type="ECO:0000259" key="1">
    <source>
        <dbReference type="PROSITE" id="PS50206"/>
    </source>
</evidence>
<dbReference type="Pfam" id="PF00899">
    <property type="entry name" value="ThiF"/>
    <property type="match status" value="1"/>
</dbReference>
<dbReference type="Pfam" id="PF00581">
    <property type="entry name" value="Rhodanese"/>
    <property type="match status" value="1"/>
</dbReference>
<proteinExistence type="predicted"/>
<dbReference type="SMART" id="SM00450">
    <property type="entry name" value="RHOD"/>
    <property type="match status" value="1"/>
</dbReference>
<evidence type="ECO:0000313" key="3">
    <source>
        <dbReference type="Proteomes" id="UP001302072"/>
    </source>
</evidence>
<keyword evidence="3" id="KW-1185">Reference proteome</keyword>
<feature type="domain" description="Rhodanese" evidence="1">
    <location>
        <begin position="22"/>
        <end position="112"/>
    </location>
</feature>
<dbReference type="InterPro" id="IPR000594">
    <property type="entry name" value="ThiF_NAD_FAD-bd"/>
</dbReference>
<dbReference type="PANTHER" id="PTHR10953:SF102">
    <property type="entry name" value="ADENYLYLTRANSFERASE AND SULFURTRANSFERASE MOCS3"/>
    <property type="match status" value="1"/>
</dbReference>
<keyword evidence="2" id="KW-0548">Nucleotidyltransferase</keyword>
<dbReference type="PROSITE" id="PS50206">
    <property type="entry name" value="RHODANESE_3"/>
    <property type="match status" value="1"/>
</dbReference>
<dbReference type="SUPFAM" id="SSF52821">
    <property type="entry name" value="Rhodanese/Cell cycle control phosphatase"/>
    <property type="match status" value="1"/>
</dbReference>
<dbReference type="GO" id="GO:0016779">
    <property type="term" value="F:nucleotidyltransferase activity"/>
    <property type="evidence" value="ECO:0007669"/>
    <property type="project" value="UniProtKB-KW"/>
</dbReference>
<dbReference type="PANTHER" id="PTHR10953">
    <property type="entry name" value="UBIQUITIN-ACTIVATING ENZYME E1"/>
    <property type="match status" value="1"/>
</dbReference>
<reference evidence="2 3" key="1">
    <citation type="submission" date="2022-12" db="EMBL/GenBank/DDBJ databases">
        <title>Two new species, Stenotrophomonas aracearum and Stenotrophomonas oahuensis, isolated from Anthurium (Araceae family) in Hawaii.</title>
        <authorList>
            <person name="Chunag S.C."/>
            <person name="Dobhal S."/>
            <person name="Alvarez A."/>
            <person name="Arif M."/>
        </authorList>
    </citation>
    <scope>NUCLEOTIDE SEQUENCE [LARGE SCALE GENOMIC DNA]</scope>
    <source>
        <strain evidence="2 3">A5586</strain>
    </source>
</reference>
<protein>
    <submittedName>
        <fullName evidence="2">Molybdopterin-synthase adenylyltransferase MoeB</fullName>
    </submittedName>
</protein>
<accession>A0ABY9YVM9</accession>
<dbReference type="InterPro" id="IPR036873">
    <property type="entry name" value="Rhodanese-like_dom_sf"/>
</dbReference>
<dbReference type="Proteomes" id="UP001302072">
    <property type="component" value="Chromosome"/>
</dbReference>
<keyword evidence="2" id="KW-0808">Transferase</keyword>
<organism evidence="2 3">
    <name type="scientific">Stenotrophomonas oahuensis</name>
    <dbReference type="NCBI Taxonomy" id="3003271"/>
    <lineage>
        <taxon>Bacteria</taxon>
        <taxon>Pseudomonadati</taxon>
        <taxon>Pseudomonadota</taxon>
        <taxon>Gammaproteobacteria</taxon>
        <taxon>Lysobacterales</taxon>
        <taxon>Lysobacteraceae</taxon>
        <taxon>Stenotrophomonas</taxon>
    </lineage>
</organism>
<dbReference type="EMBL" id="CP115541">
    <property type="protein sequence ID" value="WNH54723.1"/>
    <property type="molecule type" value="Genomic_DNA"/>
</dbReference>
<dbReference type="CDD" id="cd00757">
    <property type="entry name" value="ThiF_MoeB_HesA_family"/>
    <property type="match status" value="1"/>
</dbReference>
<name>A0ABY9YVM9_9GAMM</name>